<evidence type="ECO:0000313" key="3">
    <source>
        <dbReference type="Proteomes" id="UP000248079"/>
    </source>
</evidence>
<feature type="region of interest" description="Disordered" evidence="1">
    <location>
        <begin position="1"/>
        <end position="20"/>
    </location>
</feature>
<proteinExistence type="predicted"/>
<dbReference type="EMBL" id="QFLI01000010">
    <property type="protein sequence ID" value="PXX97150.1"/>
    <property type="molecule type" value="Genomic_DNA"/>
</dbReference>
<organism evidence="2 3">
    <name type="scientific">Marinifilum breve</name>
    <dbReference type="NCBI Taxonomy" id="2184082"/>
    <lineage>
        <taxon>Bacteria</taxon>
        <taxon>Pseudomonadati</taxon>
        <taxon>Bacteroidota</taxon>
        <taxon>Bacteroidia</taxon>
        <taxon>Marinilabiliales</taxon>
        <taxon>Marinifilaceae</taxon>
    </lineage>
</organism>
<evidence type="ECO:0000256" key="1">
    <source>
        <dbReference type="SAM" id="MobiDB-lite"/>
    </source>
</evidence>
<reference evidence="2 3" key="1">
    <citation type="submission" date="2018-05" db="EMBL/GenBank/DDBJ databases">
        <title>Marinifilum breve JC075T sp. nov., a marine bacterium isolated from Yongle Blue Hole in the South China Sea.</title>
        <authorList>
            <person name="Fu T."/>
        </authorList>
    </citation>
    <scope>NUCLEOTIDE SEQUENCE [LARGE SCALE GENOMIC DNA]</scope>
    <source>
        <strain evidence="2 3">JC075</strain>
    </source>
</reference>
<name>A0A2V4A6X9_9BACT</name>
<keyword evidence="3" id="KW-1185">Reference proteome</keyword>
<sequence>MPRKKIKKRKKKNNQFSGSKEGRIKLGGLNDFSKRFEELSEIAGCKDACKLLTKKIRALMFLTRLHLTQPRIDKGEPIDKNLAKMLYKIFKSQRNRKSIELIKGKEKISIDDLYIIGCLKVYLRNEDESPLLNSIKSGFKPLVDAYDAQKRPEILHNEMYDQILAMLNGIGHDMFSIKTSVVNKTYPSSGVFHIVRVKHHRPIKRNILIDGKRRPIVKFGWPIADGNIWYLKIAGEKIKDIYKGDKKELDVYIQSHAIRRFEERTKPLTLMFCRLYMTLVFRNFCIGKVYCNKIYLSVYYQHIKIGYFVADIIEEKIIIRTFLFLTHNSTPEGKALKEFSGLQKKDITYWHFDSLESFMTNPPEEGSLLKDIMNKAGIEPLFELGELAELNENDNANDIDWADVEDYIEKGREERLRLPEEEYEEIYS</sequence>
<dbReference type="AlphaFoldDB" id="A0A2V4A6X9"/>
<gene>
    <name evidence="2" type="ORF">DF185_19225</name>
</gene>
<dbReference type="RefSeq" id="WP_110362668.1">
    <property type="nucleotide sequence ID" value="NZ_QFLI01000010.1"/>
</dbReference>
<dbReference type="Proteomes" id="UP000248079">
    <property type="component" value="Unassembled WGS sequence"/>
</dbReference>
<evidence type="ECO:0000313" key="2">
    <source>
        <dbReference type="EMBL" id="PXX97150.1"/>
    </source>
</evidence>
<comment type="caution">
    <text evidence="2">The sequence shown here is derived from an EMBL/GenBank/DDBJ whole genome shotgun (WGS) entry which is preliminary data.</text>
</comment>
<accession>A0A2V4A6X9</accession>
<feature type="compositionally biased region" description="Basic residues" evidence="1">
    <location>
        <begin position="1"/>
        <end position="13"/>
    </location>
</feature>
<protein>
    <submittedName>
        <fullName evidence="2">Uncharacterized protein</fullName>
    </submittedName>
</protein>
<dbReference type="OrthoDB" id="638838at2"/>